<dbReference type="PANTHER" id="PTHR10890:SF3">
    <property type="entry name" value="CYSTEINE--TRNA LIGASE, CYTOPLASMIC"/>
    <property type="match status" value="1"/>
</dbReference>
<feature type="domain" description="tRNA synthetases class I catalytic" evidence="4">
    <location>
        <begin position="169"/>
        <end position="245"/>
    </location>
</feature>
<evidence type="ECO:0000256" key="3">
    <source>
        <dbReference type="ARBA" id="ARBA00022840"/>
    </source>
</evidence>
<feature type="non-terminal residue" evidence="5">
    <location>
        <position position="245"/>
    </location>
</feature>
<proteinExistence type="predicted"/>
<dbReference type="EMBL" id="UINC01200831">
    <property type="protein sequence ID" value="SVE19892.1"/>
    <property type="molecule type" value="Genomic_DNA"/>
</dbReference>
<evidence type="ECO:0000313" key="5">
    <source>
        <dbReference type="EMBL" id="SVE19892.1"/>
    </source>
</evidence>
<dbReference type="GO" id="GO:0005737">
    <property type="term" value="C:cytoplasm"/>
    <property type="evidence" value="ECO:0007669"/>
    <property type="project" value="TreeGrafter"/>
</dbReference>
<evidence type="ECO:0000256" key="1">
    <source>
        <dbReference type="ARBA" id="ARBA00022598"/>
    </source>
</evidence>
<name>A0A383BJ09_9ZZZZ</name>
<dbReference type="InterPro" id="IPR032678">
    <property type="entry name" value="tRNA-synt_1_cat_dom"/>
</dbReference>
<evidence type="ECO:0000259" key="4">
    <source>
        <dbReference type="Pfam" id="PF01406"/>
    </source>
</evidence>
<dbReference type="GO" id="GO:0005524">
    <property type="term" value="F:ATP binding"/>
    <property type="evidence" value="ECO:0007669"/>
    <property type="project" value="UniProtKB-KW"/>
</dbReference>
<organism evidence="5">
    <name type="scientific">marine metagenome</name>
    <dbReference type="NCBI Taxonomy" id="408172"/>
    <lineage>
        <taxon>unclassified sequences</taxon>
        <taxon>metagenomes</taxon>
        <taxon>ecological metagenomes</taxon>
    </lineage>
</organism>
<reference evidence="5" key="1">
    <citation type="submission" date="2018-05" db="EMBL/GenBank/DDBJ databases">
        <authorList>
            <person name="Lanie J.A."/>
            <person name="Ng W.-L."/>
            <person name="Kazmierczak K.M."/>
            <person name="Andrzejewski T.M."/>
            <person name="Davidsen T.M."/>
            <person name="Wayne K.J."/>
            <person name="Tettelin H."/>
            <person name="Glass J.I."/>
            <person name="Rusch D."/>
            <person name="Podicherti R."/>
            <person name="Tsui H.-C.T."/>
            <person name="Winkler M.E."/>
        </authorList>
    </citation>
    <scope>NUCLEOTIDE SEQUENCE</scope>
</reference>
<dbReference type="SUPFAM" id="SSF52374">
    <property type="entry name" value="Nucleotidylyl transferase"/>
    <property type="match status" value="1"/>
</dbReference>
<feature type="domain" description="tRNA synthetases class I catalytic" evidence="4">
    <location>
        <begin position="1"/>
        <end position="135"/>
    </location>
</feature>
<dbReference type="GO" id="GO:0004817">
    <property type="term" value="F:cysteine-tRNA ligase activity"/>
    <property type="evidence" value="ECO:0007669"/>
    <property type="project" value="TreeGrafter"/>
</dbReference>
<dbReference type="Gene3D" id="3.40.50.620">
    <property type="entry name" value="HUPs"/>
    <property type="match status" value="1"/>
</dbReference>
<protein>
    <recommendedName>
        <fullName evidence="4">tRNA synthetases class I catalytic domain-containing protein</fullName>
    </recommendedName>
</protein>
<dbReference type="Pfam" id="PF01406">
    <property type="entry name" value="tRNA-synt_1e"/>
    <property type="match status" value="2"/>
</dbReference>
<keyword evidence="3" id="KW-0067">ATP-binding</keyword>
<sequence length="245" mass="28336">RFLESQKIPVELVQNFTDVDDKIIDRAQKDKTPSLEIVEKYTKNYFDDFDRLNVKRATMYPKAREHIQDMLDLIKNLKDNGYAYVKKEGEETGVYFSIPSLRGRVKKTGKRLTKYGKLSKKSINELVSAAKRESKNVLKINKIKMRALLDSGVGMNVITSEQPDVKILHAEIDKLEDRVIAEEKQKDEILDFALWKFSDFSITWDSPWGKGRPGWHIECSAMSLKYLGENFEIHGGGRDLIFPHH</sequence>
<accession>A0A383BJ09</accession>
<keyword evidence="2" id="KW-0547">Nucleotide-binding</keyword>
<feature type="non-terminal residue" evidence="5">
    <location>
        <position position="1"/>
    </location>
</feature>
<dbReference type="PRINTS" id="PR00983">
    <property type="entry name" value="TRNASYNTHCYS"/>
</dbReference>
<dbReference type="AlphaFoldDB" id="A0A383BJ09"/>
<dbReference type="InterPro" id="IPR014729">
    <property type="entry name" value="Rossmann-like_a/b/a_fold"/>
</dbReference>
<evidence type="ECO:0000256" key="2">
    <source>
        <dbReference type="ARBA" id="ARBA00022741"/>
    </source>
</evidence>
<dbReference type="GO" id="GO:0006423">
    <property type="term" value="P:cysteinyl-tRNA aminoacylation"/>
    <property type="evidence" value="ECO:0007669"/>
    <property type="project" value="TreeGrafter"/>
</dbReference>
<dbReference type="PANTHER" id="PTHR10890">
    <property type="entry name" value="CYSTEINYL-TRNA SYNTHETASE"/>
    <property type="match status" value="1"/>
</dbReference>
<gene>
    <name evidence="5" type="ORF">METZ01_LOCUS472746</name>
</gene>
<keyword evidence="1" id="KW-0436">Ligase</keyword>
<dbReference type="InterPro" id="IPR024909">
    <property type="entry name" value="Cys-tRNA/MSH_ligase"/>
</dbReference>